<evidence type="ECO:0000259" key="2">
    <source>
        <dbReference type="Pfam" id="PF14498"/>
    </source>
</evidence>
<dbReference type="GO" id="GO:0016787">
    <property type="term" value="F:hydrolase activity"/>
    <property type="evidence" value="ECO:0007669"/>
    <property type="project" value="UniProtKB-KW"/>
</dbReference>
<dbReference type="Gene3D" id="2.70.98.50">
    <property type="entry name" value="putative glycoside hydrolase family protein from bacillus halodurans"/>
    <property type="match status" value="1"/>
</dbReference>
<evidence type="ECO:0000259" key="4">
    <source>
        <dbReference type="Pfam" id="PF22124"/>
    </source>
</evidence>
<feature type="chain" id="PRO_5046639704" evidence="1">
    <location>
        <begin position="27"/>
        <end position="860"/>
    </location>
</feature>
<keyword evidence="1" id="KW-0732">Signal</keyword>
<keyword evidence="5" id="KW-0378">Hydrolase</keyword>
<name>A0ABX2AP90_9BACT</name>
<dbReference type="Pfam" id="PF14498">
    <property type="entry name" value="Glyco_hyd_65N_2"/>
    <property type="match status" value="1"/>
</dbReference>
<gene>
    <name evidence="5" type="ORF">HPS56_10550</name>
</gene>
<dbReference type="InterPro" id="IPR013780">
    <property type="entry name" value="Glyco_hydro_b"/>
</dbReference>
<protein>
    <submittedName>
        <fullName evidence="5">Glycoside hydrolase family 95 protein</fullName>
    </submittedName>
</protein>
<dbReference type="InterPro" id="IPR008928">
    <property type="entry name" value="6-hairpin_glycosidase_sf"/>
</dbReference>
<comment type="caution">
    <text evidence="5">The sequence shown here is derived from an EMBL/GenBank/DDBJ whole genome shotgun (WGS) entry which is preliminary data.</text>
</comment>
<feature type="domain" description="Glycosyl hydrolase family 95 N-terminal" evidence="2">
    <location>
        <begin position="34"/>
        <end position="280"/>
    </location>
</feature>
<dbReference type="Pfam" id="PF21307">
    <property type="entry name" value="Glyco_hydro_95_C"/>
    <property type="match status" value="1"/>
</dbReference>
<dbReference type="RefSeq" id="WP_172276270.1">
    <property type="nucleotide sequence ID" value="NZ_CASGMU010000009.1"/>
</dbReference>
<feature type="domain" description="Alpha fucosidase A-like C-terminal" evidence="3">
    <location>
        <begin position="734"/>
        <end position="809"/>
    </location>
</feature>
<dbReference type="PANTHER" id="PTHR31084:SF0">
    <property type="entry name" value="ALPHA-L-FUCOSIDASE 2"/>
    <property type="match status" value="1"/>
</dbReference>
<feature type="signal peptide" evidence="1">
    <location>
        <begin position="1"/>
        <end position="26"/>
    </location>
</feature>
<sequence length="860" mass="96134">MNFKNKTLILSAVLSAGISVARSAVADTIKKHTLWYTTPAKHWLEALPLGNGRLGAMVYGGVESDTIQLNEDTFWSGSPYNNTNPNALRALPEIRAALDSGNYQRAQYLAMHNITADRGITGHGMIYESVGNLILTFPHKEATDYYRSLSLNDAVATTRYRTGGTGYEREIFTSFTDSVTMIRLKADKKGKLDFEVSFIGPLKKQRVTAHTSLSEGRNDELRIYSHPTASNSENIPNGLHCTTFVRVIPQGGTLRGSDGRISVKGATEAVIIVSSATNFVRFDNITGDSDNRARGMLKRFLANGNPVKTYDKAKTRHKDYFHKQFNRVAIDLGQNPVQEAKPTDVRIREFSETSDPSLAAMYFQFGRYLLICSSQKGSQPANLQGIWNPDADQYPAWDSKYTTNINVEMNYWPAEICNLSECHEPFLKMVEDVSITGRRSASEMYGARGWTLHHNTDLWRATGAVDYASCSVWPTCNAWFCSHLWDHYLFTGDLAFLAQRAYPVMAEACRFYFDFLVREPKTGYLVVSPSTSPENNPGFEKYYDNVFGKEQKTAIFAGVAMDNQMVYDLLLSTRRAADILGIDREFADSLDNLRNQLPPMMIGKYGQLQEWLEDWDKEFSSHRHVSHLWCAYPGHQVSPYTNPEATAAVRKSLIGRGDASRGWSMGWKVCLWARLHDGNHAYKLIRNQMKFKDSNATIKDQDGGTYTNMFDAHPPFQIDGNFGCCAGIAEMLVQSHDGCIHLLPALPDVWKSGKVSGLKTRGGFEITDMQWADGKLKSVTIRSFIGGNLRLRSEVSLRFSDGKIPAKASTAENPNPLTRAYDIPAPLIKDSSKLIHVSLPKCNIYDIPTDPGTVITLTAE</sequence>
<dbReference type="EMBL" id="JABKKF010000010">
    <property type="protein sequence ID" value="NPD92773.1"/>
    <property type="molecule type" value="Genomic_DNA"/>
</dbReference>
<dbReference type="Gene3D" id="2.60.40.1180">
    <property type="entry name" value="Golgi alpha-mannosidase II"/>
    <property type="match status" value="1"/>
</dbReference>
<dbReference type="PIRSF" id="PIRSF007663">
    <property type="entry name" value="UCP007663"/>
    <property type="match status" value="1"/>
</dbReference>
<reference evidence="5 6" key="1">
    <citation type="submission" date="2020-05" db="EMBL/GenBank/DDBJ databases">
        <title>Distinct polysaccharide utilization as determinants for interspecies competition between intestinal Prevotella spp.</title>
        <authorList>
            <person name="Galvez E.J.C."/>
            <person name="Iljazovic A."/>
            <person name="Strowig T."/>
        </authorList>
    </citation>
    <scope>NUCLEOTIDE SEQUENCE [LARGE SCALE GENOMIC DNA]</scope>
    <source>
        <strain evidence="5 6">PMUR</strain>
    </source>
</reference>
<dbReference type="Pfam" id="PF22124">
    <property type="entry name" value="Glyco_hydro_95_cat"/>
    <property type="match status" value="1"/>
</dbReference>
<dbReference type="Proteomes" id="UP000714420">
    <property type="component" value="Unassembled WGS sequence"/>
</dbReference>
<evidence type="ECO:0000256" key="1">
    <source>
        <dbReference type="SAM" id="SignalP"/>
    </source>
</evidence>
<dbReference type="SUPFAM" id="SSF48208">
    <property type="entry name" value="Six-hairpin glycosidases"/>
    <property type="match status" value="1"/>
</dbReference>
<dbReference type="PANTHER" id="PTHR31084">
    <property type="entry name" value="ALPHA-L-FUCOSIDASE 2"/>
    <property type="match status" value="1"/>
</dbReference>
<evidence type="ECO:0000313" key="6">
    <source>
        <dbReference type="Proteomes" id="UP000714420"/>
    </source>
</evidence>
<keyword evidence="6" id="KW-1185">Reference proteome</keyword>
<dbReference type="InterPro" id="IPR049053">
    <property type="entry name" value="AFCA-like_C"/>
</dbReference>
<evidence type="ECO:0000259" key="3">
    <source>
        <dbReference type="Pfam" id="PF21307"/>
    </source>
</evidence>
<dbReference type="InterPro" id="IPR012341">
    <property type="entry name" value="6hp_glycosidase-like_sf"/>
</dbReference>
<organism evidence="5 6">
    <name type="scientific">Xylanibacter muris</name>
    <dbReference type="NCBI Taxonomy" id="2736290"/>
    <lineage>
        <taxon>Bacteria</taxon>
        <taxon>Pseudomonadati</taxon>
        <taxon>Bacteroidota</taxon>
        <taxon>Bacteroidia</taxon>
        <taxon>Bacteroidales</taxon>
        <taxon>Prevotellaceae</taxon>
        <taxon>Xylanibacter</taxon>
    </lineage>
</organism>
<feature type="domain" description="Glycosyl hydrolase family 95 catalytic" evidence="4">
    <location>
        <begin position="310"/>
        <end position="732"/>
    </location>
</feature>
<dbReference type="InterPro" id="IPR016518">
    <property type="entry name" value="Alpha-L-fucosidase"/>
</dbReference>
<evidence type="ECO:0000313" key="5">
    <source>
        <dbReference type="EMBL" id="NPD92773.1"/>
    </source>
</evidence>
<dbReference type="InterPro" id="IPR054363">
    <property type="entry name" value="GH95_cat"/>
</dbReference>
<proteinExistence type="predicted"/>
<dbReference type="Gene3D" id="1.50.10.10">
    <property type="match status" value="1"/>
</dbReference>
<dbReference type="InterPro" id="IPR027414">
    <property type="entry name" value="GH95_N_dom"/>
</dbReference>
<accession>A0ABX2AP90</accession>